<evidence type="ECO:0000313" key="2">
    <source>
        <dbReference type="EMBL" id="SDY97408.1"/>
    </source>
</evidence>
<dbReference type="CDD" id="cd02440">
    <property type="entry name" value="AdoMet_MTases"/>
    <property type="match status" value="1"/>
</dbReference>
<dbReference type="Gene3D" id="3.40.50.150">
    <property type="entry name" value="Vaccinia Virus protein VP39"/>
    <property type="match status" value="1"/>
</dbReference>
<dbReference type="InterPro" id="IPR029063">
    <property type="entry name" value="SAM-dependent_MTases_sf"/>
</dbReference>
<keyword evidence="3" id="KW-1185">Reference proteome</keyword>
<name>A0A1H3P8J0_9ACTN</name>
<dbReference type="InterPro" id="IPR050508">
    <property type="entry name" value="Methyltransf_Superfamily"/>
</dbReference>
<dbReference type="OrthoDB" id="9805171at2"/>
<dbReference type="GO" id="GO:0008757">
    <property type="term" value="F:S-adenosylmethionine-dependent methyltransferase activity"/>
    <property type="evidence" value="ECO:0007669"/>
    <property type="project" value="InterPro"/>
</dbReference>
<evidence type="ECO:0000313" key="3">
    <source>
        <dbReference type="Proteomes" id="UP000199632"/>
    </source>
</evidence>
<sequence>MPRASLARMAESLPFDRVADSYDQTRGGEQRGRQFAEALAPHLLPGRVLEIGVGTGLVAAALAQVHGVPAVGVDLSPAMLTHAHTRLGARVAVGDARGLPVRDASVDNAFFAGALHVIVDVAAAFAEAVRVVRPGGRVLALSASNDRDRHDAFAPLLAGLPGRDRVDLPEAVLAAATSAGLRTRESREVTVGAAATSPNQIAETIETRAWSYLWNVDGAVWVSTVMPIVQGLRDLPDPDEPRDRLLTFQLSVFERA</sequence>
<evidence type="ECO:0000259" key="1">
    <source>
        <dbReference type="Pfam" id="PF08241"/>
    </source>
</evidence>
<proteinExistence type="predicted"/>
<keyword evidence="2" id="KW-0808">Transferase</keyword>
<dbReference type="InterPro" id="IPR013216">
    <property type="entry name" value="Methyltransf_11"/>
</dbReference>
<dbReference type="Proteomes" id="UP000199632">
    <property type="component" value="Unassembled WGS sequence"/>
</dbReference>
<dbReference type="PANTHER" id="PTHR42912">
    <property type="entry name" value="METHYLTRANSFERASE"/>
    <property type="match status" value="1"/>
</dbReference>
<dbReference type="STRING" id="137265.SAMN05421684_2666"/>
<feature type="domain" description="Methyltransferase type 11" evidence="1">
    <location>
        <begin position="49"/>
        <end position="139"/>
    </location>
</feature>
<protein>
    <submittedName>
        <fullName evidence="2">Methyltransferase domain-containing protein</fullName>
    </submittedName>
</protein>
<reference evidence="3" key="1">
    <citation type="submission" date="2016-10" db="EMBL/GenBank/DDBJ databases">
        <authorList>
            <person name="Varghese N."/>
            <person name="Submissions S."/>
        </authorList>
    </citation>
    <scope>NUCLEOTIDE SEQUENCE [LARGE SCALE GENOMIC DNA]</scope>
    <source>
        <strain evidence="3">DSM 44718</strain>
    </source>
</reference>
<dbReference type="EMBL" id="FNQB01000001">
    <property type="protein sequence ID" value="SDY97408.1"/>
    <property type="molecule type" value="Genomic_DNA"/>
</dbReference>
<dbReference type="Pfam" id="PF08241">
    <property type="entry name" value="Methyltransf_11"/>
    <property type="match status" value="1"/>
</dbReference>
<organism evidence="2 3">
    <name type="scientific">Asanoa ishikariensis</name>
    <dbReference type="NCBI Taxonomy" id="137265"/>
    <lineage>
        <taxon>Bacteria</taxon>
        <taxon>Bacillati</taxon>
        <taxon>Actinomycetota</taxon>
        <taxon>Actinomycetes</taxon>
        <taxon>Micromonosporales</taxon>
        <taxon>Micromonosporaceae</taxon>
        <taxon>Asanoa</taxon>
    </lineage>
</organism>
<gene>
    <name evidence="2" type="ORF">SAMN05421684_2666</name>
</gene>
<dbReference type="PANTHER" id="PTHR42912:SF95">
    <property type="entry name" value="METHYLTRANSFERASE TYPE 11 DOMAIN-CONTAINING PROTEIN"/>
    <property type="match status" value="1"/>
</dbReference>
<accession>A0A1H3P8J0</accession>
<dbReference type="GO" id="GO:0032259">
    <property type="term" value="P:methylation"/>
    <property type="evidence" value="ECO:0007669"/>
    <property type="project" value="UniProtKB-KW"/>
</dbReference>
<keyword evidence="2" id="KW-0489">Methyltransferase</keyword>
<dbReference type="SUPFAM" id="SSF53335">
    <property type="entry name" value="S-adenosyl-L-methionine-dependent methyltransferases"/>
    <property type="match status" value="1"/>
</dbReference>
<dbReference type="AlphaFoldDB" id="A0A1H3P8J0"/>